<sequence>MSKKKQGTKKGATTARSVATAPPKACAITPPERPNDPLLKKIFQFSIIGMVLVAGLLSLGTGINGDDEYQVDYSGKLVDYYTSFGADTAALYIEKGNMHYYGGFFDLTTGLINAALGFDEFDTGYHQVRHVFNALMGMLAVLFVGLFVRQIAGWRAAVLAIWMLFLSPRFLGHSMMNPKDIPFAAGFAVSLYYMVRVFRTLPKPDWRNVLGLALGIGLALATRAGGLLLIAYLGLFAGLDFLFKYGVKGLTTQTKLVGQYLAWCLGAAVVGYIVAVLFWPAALVDPIGHPLAALTEFAQLGVKIRLLFEGENVMSDDTAWSYPLVWIVKTIPLYVLVGFLGSLFLLPRLLSKYDKTAVLLAYFATVFPVAYIIYKDSILHDGWRHLMFIYPSMIAVAALFWISLEDLFANKKPMLYGLYGILGLMAVESTQFIVRNPHLSYVYFNPIGGGLKGAFGTYETDYWGISVKQAIDWMEDEGILSEQMQDTIRLATTFYYPASRQTREQFNGKVKMEYVRFSSRYDEPWDYAIFPSRFIRGAHLRSGNWPTSKSVHTVTANGVPIATIEKNETLAAYNGQQAIKQSNWQEAIRQFTAEVQNHPDNEIAWIGLSNAYINTQQYNEALNAAQKALEVAPDVESAILYQGLAYLNTGRASEALQTFDYATRVNDEYFAAYYYMGLIHQQQQRYREAYESAQKAIEANPRFRAGYQLAAQALQALGDNQNAQRYLEAAQKL</sequence>
<keyword evidence="1" id="KW-0677">Repeat</keyword>
<dbReference type="SUPFAM" id="SSF48452">
    <property type="entry name" value="TPR-like"/>
    <property type="match status" value="1"/>
</dbReference>
<protein>
    <submittedName>
        <fullName evidence="8">Uncharacterized protein</fullName>
    </submittedName>
</protein>
<dbReference type="EMBL" id="JPOS01000082">
    <property type="protein sequence ID" value="KGE86123.1"/>
    <property type="molecule type" value="Genomic_DNA"/>
</dbReference>
<keyword evidence="9" id="KW-1185">Reference proteome</keyword>
<feature type="domain" description="Glycosyltransferase RgtA/B/C/D-like" evidence="6">
    <location>
        <begin position="131"/>
        <end position="234"/>
    </location>
</feature>
<dbReference type="STRING" id="1524460.IX84_23610"/>
<feature type="transmembrane region" description="Helical" evidence="5">
    <location>
        <begin position="98"/>
        <end position="118"/>
    </location>
</feature>
<feature type="repeat" description="TPR" evidence="3">
    <location>
        <begin position="602"/>
        <end position="635"/>
    </location>
</feature>
<feature type="transmembrane region" description="Helical" evidence="5">
    <location>
        <begin position="386"/>
        <end position="404"/>
    </location>
</feature>
<dbReference type="RefSeq" id="WP_044226186.1">
    <property type="nucleotide sequence ID" value="NZ_JBKAGJ010000002.1"/>
</dbReference>
<keyword evidence="5" id="KW-0812">Transmembrane</keyword>
<evidence type="ECO:0000256" key="3">
    <source>
        <dbReference type="PROSITE-ProRule" id="PRU00339"/>
    </source>
</evidence>
<feature type="domain" description="Tetratricopeptide repeat protein 21A/21B C-terminal ARM" evidence="7">
    <location>
        <begin position="567"/>
        <end position="715"/>
    </location>
</feature>
<feature type="region of interest" description="Disordered" evidence="4">
    <location>
        <begin position="1"/>
        <end position="32"/>
    </location>
</feature>
<evidence type="ECO:0000259" key="6">
    <source>
        <dbReference type="Pfam" id="PF13231"/>
    </source>
</evidence>
<dbReference type="InterPro" id="IPR050498">
    <property type="entry name" value="Ycf3"/>
</dbReference>
<name>A0A098S2S9_9BACT</name>
<feature type="transmembrane region" description="Helical" evidence="5">
    <location>
        <begin position="42"/>
        <end position="63"/>
    </location>
</feature>
<comment type="caution">
    <text evidence="8">The sequence shown here is derived from an EMBL/GenBank/DDBJ whole genome shotgun (WGS) entry which is preliminary data.</text>
</comment>
<feature type="transmembrane region" description="Helical" evidence="5">
    <location>
        <begin position="130"/>
        <end position="148"/>
    </location>
</feature>
<dbReference type="InterPro" id="IPR019734">
    <property type="entry name" value="TPR_rpt"/>
</dbReference>
<dbReference type="InterPro" id="IPR038731">
    <property type="entry name" value="RgtA/B/C-like"/>
</dbReference>
<dbReference type="PANTHER" id="PTHR44858">
    <property type="entry name" value="TETRATRICOPEPTIDE REPEAT PROTEIN 6"/>
    <property type="match status" value="1"/>
</dbReference>
<reference evidence="8 9" key="1">
    <citation type="journal article" date="2014" name="Int. J. Syst. Evol. Microbiol.">
        <title>Phaeodactylibacter xiamenensis gen. nov., sp. nov., a member of the family Saprospiraceae isolated from the marine alga Phaeodactylum tricornutum.</title>
        <authorList>
            <person name="Chen Z.Jr."/>
            <person name="Lei X."/>
            <person name="Lai Q."/>
            <person name="Li Y."/>
            <person name="Zhang B."/>
            <person name="Zhang J."/>
            <person name="Zhang H."/>
            <person name="Yang L."/>
            <person name="Zheng W."/>
            <person name="Tian Y."/>
            <person name="Yu Z."/>
            <person name="Xu H.Jr."/>
            <person name="Zheng T."/>
        </authorList>
    </citation>
    <scope>NUCLEOTIDE SEQUENCE [LARGE SCALE GENOMIC DNA]</scope>
    <source>
        <strain evidence="8 9">KD52</strain>
    </source>
</reference>
<accession>A0A098S2S9</accession>
<dbReference type="Gene3D" id="1.25.40.10">
    <property type="entry name" value="Tetratricopeptide repeat domain"/>
    <property type="match status" value="1"/>
</dbReference>
<dbReference type="Pfam" id="PF25063">
    <property type="entry name" value="ARM_TT21_C"/>
    <property type="match status" value="1"/>
</dbReference>
<proteinExistence type="predicted"/>
<feature type="repeat" description="TPR" evidence="3">
    <location>
        <begin position="636"/>
        <end position="669"/>
    </location>
</feature>
<dbReference type="PROSITE" id="PS50005">
    <property type="entry name" value="TPR"/>
    <property type="match status" value="3"/>
</dbReference>
<feature type="transmembrane region" description="Helical" evidence="5">
    <location>
        <begin position="416"/>
        <end position="434"/>
    </location>
</feature>
<keyword evidence="5" id="KW-0472">Membrane</keyword>
<gene>
    <name evidence="8" type="ORF">IX84_23610</name>
</gene>
<feature type="repeat" description="TPR" evidence="3">
    <location>
        <begin position="670"/>
        <end position="703"/>
    </location>
</feature>
<dbReference type="GO" id="GO:0000030">
    <property type="term" value="F:mannosyltransferase activity"/>
    <property type="evidence" value="ECO:0007669"/>
    <property type="project" value="InterPro"/>
</dbReference>
<feature type="transmembrane region" description="Helical" evidence="5">
    <location>
        <begin position="213"/>
        <end position="239"/>
    </location>
</feature>
<dbReference type="Proteomes" id="UP000029736">
    <property type="component" value="Unassembled WGS sequence"/>
</dbReference>
<dbReference type="AlphaFoldDB" id="A0A098S2S9"/>
<dbReference type="GO" id="GO:0012505">
    <property type="term" value="C:endomembrane system"/>
    <property type="evidence" value="ECO:0007669"/>
    <property type="project" value="UniProtKB-SubCell"/>
</dbReference>
<dbReference type="Pfam" id="PF13231">
    <property type="entry name" value="PMT_2"/>
    <property type="match status" value="1"/>
</dbReference>
<evidence type="ECO:0000256" key="1">
    <source>
        <dbReference type="ARBA" id="ARBA00022737"/>
    </source>
</evidence>
<dbReference type="SMART" id="SM00028">
    <property type="entry name" value="TPR"/>
    <property type="match status" value="3"/>
</dbReference>
<feature type="transmembrane region" description="Helical" evidence="5">
    <location>
        <begin position="154"/>
        <end position="171"/>
    </location>
</feature>
<evidence type="ECO:0000256" key="5">
    <source>
        <dbReference type="SAM" id="Phobius"/>
    </source>
</evidence>
<feature type="transmembrane region" description="Helical" evidence="5">
    <location>
        <begin position="324"/>
        <end position="345"/>
    </location>
</feature>
<dbReference type="GO" id="GO:0016020">
    <property type="term" value="C:membrane"/>
    <property type="evidence" value="ECO:0007669"/>
    <property type="project" value="InterPro"/>
</dbReference>
<organism evidence="8 9">
    <name type="scientific">Phaeodactylibacter xiamenensis</name>
    <dbReference type="NCBI Taxonomy" id="1524460"/>
    <lineage>
        <taxon>Bacteria</taxon>
        <taxon>Pseudomonadati</taxon>
        <taxon>Bacteroidota</taxon>
        <taxon>Saprospiria</taxon>
        <taxon>Saprospirales</taxon>
        <taxon>Haliscomenobacteraceae</taxon>
        <taxon>Phaeodactylibacter</taxon>
    </lineage>
</organism>
<dbReference type="InterPro" id="IPR011990">
    <property type="entry name" value="TPR-like_helical_dom_sf"/>
</dbReference>
<evidence type="ECO:0000256" key="4">
    <source>
        <dbReference type="SAM" id="MobiDB-lite"/>
    </source>
</evidence>
<evidence type="ECO:0000313" key="9">
    <source>
        <dbReference type="Proteomes" id="UP000029736"/>
    </source>
</evidence>
<keyword evidence="2 3" id="KW-0802">TPR repeat</keyword>
<feature type="transmembrane region" description="Helical" evidence="5">
    <location>
        <begin position="183"/>
        <end position="201"/>
    </location>
</feature>
<dbReference type="GO" id="GO:0006493">
    <property type="term" value="P:protein O-linked glycosylation"/>
    <property type="evidence" value="ECO:0007669"/>
    <property type="project" value="InterPro"/>
</dbReference>
<feature type="transmembrane region" description="Helical" evidence="5">
    <location>
        <begin position="260"/>
        <end position="282"/>
    </location>
</feature>
<keyword evidence="5" id="KW-1133">Transmembrane helix</keyword>
<evidence type="ECO:0000313" key="8">
    <source>
        <dbReference type="EMBL" id="KGE86123.1"/>
    </source>
</evidence>
<feature type="transmembrane region" description="Helical" evidence="5">
    <location>
        <begin position="357"/>
        <end position="374"/>
    </location>
</feature>
<evidence type="ECO:0000256" key="2">
    <source>
        <dbReference type="ARBA" id="ARBA00022803"/>
    </source>
</evidence>
<evidence type="ECO:0000259" key="7">
    <source>
        <dbReference type="Pfam" id="PF25063"/>
    </source>
</evidence>
<dbReference type="PANTHER" id="PTHR44858:SF1">
    <property type="entry name" value="UDP-N-ACETYLGLUCOSAMINE--PEPTIDE N-ACETYLGLUCOSAMINYLTRANSFERASE SPINDLY-RELATED"/>
    <property type="match status" value="1"/>
</dbReference>
<dbReference type="OrthoDB" id="2034231at2"/>
<dbReference type="InterPro" id="IPR056834">
    <property type="entry name" value="ARM_TT21_C"/>
</dbReference>